<evidence type="ECO:0000259" key="4">
    <source>
        <dbReference type="PROSITE" id="PS50837"/>
    </source>
</evidence>
<gene>
    <name evidence="5" type="ORF">DNG_10040</name>
</gene>
<accession>A0AAE8N6V2</accession>
<evidence type="ECO:0000313" key="5">
    <source>
        <dbReference type="EMBL" id="SPO07346.1"/>
    </source>
</evidence>
<dbReference type="InterPro" id="IPR054471">
    <property type="entry name" value="GPIID_WHD"/>
</dbReference>
<organism evidence="5 6">
    <name type="scientific">Cephalotrichum gorgonifer</name>
    <dbReference type="NCBI Taxonomy" id="2041049"/>
    <lineage>
        <taxon>Eukaryota</taxon>
        <taxon>Fungi</taxon>
        <taxon>Dikarya</taxon>
        <taxon>Ascomycota</taxon>
        <taxon>Pezizomycotina</taxon>
        <taxon>Sordariomycetes</taxon>
        <taxon>Hypocreomycetidae</taxon>
        <taxon>Microascales</taxon>
        <taxon>Microascaceae</taxon>
        <taxon>Cephalotrichum</taxon>
    </lineage>
</organism>
<dbReference type="InterPro" id="IPR002110">
    <property type="entry name" value="Ankyrin_rpt"/>
</dbReference>
<evidence type="ECO:0000256" key="1">
    <source>
        <dbReference type="ARBA" id="ARBA00022737"/>
    </source>
</evidence>
<evidence type="ECO:0000256" key="2">
    <source>
        <dbReference type="PROSITE-ProRule" id="PRU00023"/>
    </source>
</evidence>
<feature type="repeat" description="ANK" evidence="2">
    <location>
        <begin position="1052"/>
        <end position="1081"/>
    </location>
</feature>
<feature type="region of interest" description="Disordered" evidence="3">
    <location>
        <begin position="1009"/>
        <end position="1054"/>
    </location>
</feature>
<proteinExistence type="predicted"/>
<dbReference type="Proteomes" id="UP001187682">
    <property type="component" value="Unassembled WGS sequence"/>
</dbReference>
<dbReference type="PROSITE" id="PS50297">
    <property type="entry name" value="ANK_REP_REGION"/>
    <property type="match status" value="1"/>
</dbReference>
<evidence type="ECO:0000256" key="3">
    <source>
        <dbReference type="SAM" id="MobiDB-lite"/>
    </source>
</evidence>
<comment type="caution">
    <text evidence="5">The sequence shown here is derived from an EMBL/GenBank/DDBJ whole genome shotgun (WGS) entry which is preliminary data.</text>
</comment>
<keyword evidence="2" id="KW-0040">ANK repeat</keyword>
<feature type="compositionally biased region" description="Basic residues" evidence="3">
    <location>
        <begin position="1148"/>
        <end position="1159"/>
    </location>
</feature>
<dbReference type="Pfam" id="PF22939">
    <property type="entry name" value="WHD_GPIID"/>
    <property type="match status" value="1"/>
</dbReference>
<sequence length="1173" mass="133908">MEKFDASQEAFEAAKNAFRKRLKDEALFKEILEASSIDKVWEVANKVQATQHAQKRLRNMAKIKEFLDKMSGYTSVMDTFVQAKPEIMALIWGPIRLVLLWTASIAKFADAITSAMAKIGDSLPQFLEAAKIFHDATKLKDVLALFYKDIIDFHIITLEFFGLSRSRIFFESIWPRQREKIDVVASNIERHTSLLRNEVTLQHIREEHDARTKSLAHFDEETKVQELQKFQSLKFSISPRNYDRKLDELLNRTCKNSTKWLMRDKSFMQWLDMGDPETRTLWMQGIPGAGKTFLAAAAVEEARERHQTLFAFASHVDKDNTTARSVLQSLVFQLAFESEDIRSFLVQSNERALSSSTAYVATQLKILLGTTGPTYIVLDGLDEMDKVERGFLLQHLLDTHDCPDTRILVSSRSEDDITNFLKTTAVAIRVDKRNGGSILSYIDQRTQDWMKEKGFKSKPRQQIRQLLTPLAANANGMFLYARIVMDNAQLFTDLDEIKRELEVLPVDLNDAYHRIFKRINESHPALRQKVRAILGWIGCAPTPMTRREMEQALLVTSGDTAAPSVTSDLNLVSICGPIVEVVDEIPQFVHFTVKEYVFSQQIGNFIDTSEANYSLAKSSLTYLCSGIFDVNQSDTELSKNMLTGKYRLHSYATSQWIELTRRCIEHSKDLSAYPDLLALLFRLSLELRNYSFKNQVNLKDPAFEGIGSEHLEISQIVCGVLQFRQDERQTDWNFHNGFSWLNEDPTVLSDLSIRLHRNMKLLMEDLEILIFELTKAEDVDKLQQTVLYADGHIGYVPTYNACCLAAKMGSLPMVEILSLFNGYSWLEHWERGLFYGALFAGESRDLLRLVLDKLRDTKRSPAGYGILAREAFATSSPEMYAEWEAFLLDSSRRLAGAAGDYRDGGAESDSDGAFYHAMQRIPQYNKRHPLFSTIAFNASRKGAVFETRLVQTWHRLIEVIGPLDPRFLGWSLTCLARSSNPSIPLATELLRLGAPIDFPRGKYAVSSTWRTRNEGASKVKSRRRSSNSQPPPQDPNEPRRRRHKRRRHKRHRGMTALHLVSRATSERAAMLARFLLERGADPEYGFAGVKPAQERGAVLMQKWLKESWDEVVKRTNQARAEKTAAQGGGEPCDRGNENEDDEEERCEARRRRKLARRARVGQSDDEMNVGLDE</sequence>
<name>A0AAE8N6V2_9PEZI</name>
<dbReference type="Pfam" id="PF24809">
    <property type="entry name" value="DUF7708"/>
    <property type="match status" value="1"/>
</dbReference>
<dbReference type="EMBL" id="ONZQ02000020">
    <property type="protein sequence ID" value="SPO07346.1"/>
    <property type="molecule type" value="Genomic_DNA"/>
</dbReference>
<keyword evidence="1" id="KW-0677">Repeat</keyword>
<reference evidence="5" key="1">
    <citation type="submission" date="2018-03" db="EMBL/GenBank/DDBJ databases">
        <authorList>
            <person name="Guldener U."/>
        </authorList>
    </citation>
    <scope>NUCLEOTIDE SEQUENCE</scope>
</reference>
<dbReference type="Pfam" id="PF24883">
    <property type="entry name" value="NPHP3_N"/>
    <property type="match status" value="1"/>
</dbReference>
<keyword evidence="6" id="KW-1185">Reference proteome</keyword>
<dbReference type="SUPFAM" id="SSF52540">
    <property type="entry name" value="P-loop containing nucleoside triphosphate hydrolases"/>
    <property type="match status" value="1"/>
</dbReference>
<dbReference type="InterPro" id="IPR027417">
    <property type="entry name" value="P-loop_NTPase"/>
</dbReference>
<dbReference type="PANTHER" id="PTHR10039:SF14">
    <property type="entry name" value="NACHT DOMAIN-CONTAINING PROTEIN"/>
    <property type="match status" value="1"/>
</dbReference>
<dbReference type="Gene3D" id="3.40.50.300">
    <property type="entry name" value="P-loop containing nucleotide triphosphate hydrolases"/>
    <property type="match status" value="1"/>
</dbReference>
<dbReference type="PROSITE" id="PS50088">
    <property type="entry name" value="ANK_REPEAT"/>
    <property type="match status" value="1"/>
</dbReference>
<dbReference type="InterPro" id="IPR056884">
    <property type="entry name" value="NPHP3-like_N"/>
</dbReference>
<protein>
    <recommendedName>
        <fullName evidence="4">NACHT domain-containing protein</fullName>
    </recommendedName>
</protein>
<dbReference type="InterPro" id="IPR007111">
    <property type="entry name" value="NACHT_NTPase"/>
</dbReference>
<evidence type="ECO:0000313" key="6">
    <source>
        <dbReference type="Proteomes" id="UP001187682"/>
    </source>
</evidence>
<feature type="compositionally biased region" description="Acidic residues" evidence="3">
    <location>
        <begin position="1163"/>
        <end position="1173"/>
    </location>
</feature>
<dbReference type="InterPro" id="IPR056125">
    <property type="entry name" value="DUF7708"/>
</dbReference>
<feature type="compositionally biased region" description="Basic residues" evidence="3">
    <location>
        <begin position="1039"/>
        <end position="1053"/>
    </location>
</feature>
<dbReference type="PANTHER" id="PTHR10039">
    <property type="entry name" value="AMELOGENIN"/>
    <property type="match status" value="1"/>
</dbReference>
<feature type="domain" description="NACHT" evidence="4">
    <location>
        <begin position="279"/>
        <end position="413"/>
    </location>
</feature>
<feature type="region of interest" description="Disordered" evidence="3">
    <location>
        <begin position="1118"/>
        <end position="1173"/>
    </location>
</feature>
<dbReference type="PROSITE" id="PS50837">
    <property type="entry name" value="NACHT"/>
    <property type="match status" value="1"/>
</dbReference>
<dbReference type="AlphaFoldDB" id="A0AAE8N6V2"/>